<dbReference type="InterPro" id="IPR034029">
    <property type="entry name" value="TNFRSF10A/B_death"/>
</dbReference>
<dbReference type="Gene3D" id="2.10.50.10">
    <property type="entry name" value="Tumor Necrosis Factor Receptor, subunit A, domain 2"/>
    <property type="match status" value="3"/>
</dbReference>
<evidence type="ECO:0000256" key="1">
    <source>
        <dbReference type="ARBA" id="ARBA00004370"/>
    </source>
</evidence>
<dbReference type="InterPro" id="IPR052491">
    <property type="entry name" value="TNFRSF10"/>
</dbReference>
<evidence type="ECO:0000256" key="9">
    <source>
        <dbReference type="PROSITE-ProRule" id="PRU00206"/>
    </source>
</evidence>
<name>A0A8C3GYI3_CORMO</name>
<keyword evidence="11" id="KW-1185">Reference proteome</keyword>
<keyword evidence="6 9" id="KW-1015">Disulfide bond</keyword>
<dbReference type="AlphaFoldDB" id="A0A8C3GYI3"/>
<feature type="disulfide bond" evidence="9">
    <location>
        <begin position="121"/>
        <end position="136"/>
    </location>
</feature>
<dbReference type="GO" id="GO:0036462">
    <property type="term" value="P:TRAIL-activated apoptotic signaling pathway"/>
    <property type="evidence" value="ECO:0007669"/>
    <property type="project" value="TreeGrafter"/>
</dbReference>
<reference evidence="10" key="2">
    <citation type="submission" date="2025-08" db="UniProtKB">
        <authorList>
            <consortium name="Ensembl"/>
        </authorList>
    </citation>
    <scope>IDENTIFICATION</scope>
</reference>
<keyword evidence="5" id="KW-0472">Membrane</keyword>
<feature type="disulfide bond" evidence="9">
    <location>
        <begin position="101"/>
        <end position="119"/>
    </location>
</feature>
<keyword evidence="2" id="KW-0053">Apoptosis</keyword>
<keyword evidence="7" id="KW-0675">Receptor</keyword>
<dbReference type="Proteomes" id="UP000694553">
    <property type="component" value="Unassembled WGS sequence"/>
</dbReference>
<proteinExistence type="predicted"/>
<evidence type="ECO:0000256" key="3">
    <source>
        <dbReference type="ARBA" id="ARBA00022729"/>
    </source>
</evidence>
<evidence type="ECO:0000256" key="7">
    <source>
        <dbReference type="ARBA" id="ARBA00023170"/>
    </source>
</evidence>
<dbReference type="Ensembl" id="ENSCMUT00000014963.2">
    <property type="protein sequence ID" value="ENSCMUP00000013933.2"/>
    <property type="gene ID" value="ENSCMUG00000008717.2"/>
</dbReference>
<dbReference type="PROSITE" id="PS50050">
    <property type="entry name" value="TNFR_NGFR_2"/>
    <property type="match status" value="2"/>
</dbReference>
<dbReference type="Gene3D" id="1.10.533.10">
    <property type="entry name" value="Death Domain, Fas"/>
    <property type="match status" value="1"/>
</dbReference>
<dbReference type="Pfam" id="PF00020">
    <property type="entry name" value="TNFR_c6"/>
    <property type="match status" value="2"/>
</dbReference>
<dbReference type="SUPFAM" id="SSF47986">
    <property type="entry name" value="DEATH domain"/>
    <property type="match status" value="1"/>
</dbReference>
<protein>
    <submittedName>
        <fullName evidence="10">Uncharacterized protein</fullName>
    </submittedName>
</protein>
<evidence type="ECO:0000256" key="5">
    <source>
        <dbReference type="ARBA" id="ARBA00023136"/>
    </source>
</evidence>
<dbReference type="CDD" id="cd08315">
    <property type="entry name" value="Death_TRAILR_DR4_DR5"/>
    <property type="match status" value="1"/>
</dbReference>
<feature type="disulfide bond" evidence="9">
    <location>
        <begin position="143"/>
        <end position="161"/>
    </location>
</feature>
<dbReference type="PANTHER" id="PTHR46330">
    <property type="entry name" value="TUMOR NECROSIS FACTOR RECEPTOR SUPERFAMILY MEMBER 10B"/>
    <property type="match status" value="1"/>
</dbReference>
<dbReference type="GO" id="GO:0005886">
    <property type="term" value="C:plasma membrane"/>
    <property type="evidence" value="ECO:0007669"/>
    <property type="project" value="TreeGrafter"/>
</dbReference>
<dbReference type="GO" id="GO:0009986">
    <property type="term" value="C:cell surface"/>
    <property type="evidence" value="ECO:0007669"/>
    <property type="project" value="TreeGrafter"/>
</dbReference>
<accession>A0A8U7P4R4</accession>
<dbReference type="GeneID" id="116435449"/>
<dbReference type="SMART" id="SM00005">
    <property type="entry name" value="DEATH"/>
    <property type="match status" value="1"/>
</dbReference>
<dbReference type="GO" id="GO:0043065">
    <property type="term" value="P:positive regulation of apoptotic process"/>
    <property type="evidence" value="ECO:0007669"/>
    <property type="project" value="TreeGrafter"/>
</dbReference>
<evidence type="ECO:0000313" key="10">
    <source>
        <dbReference type="Ensembl" id="ENSCMUP00000013933.2"/>
    </source>
</evidence>
<comment type="subcellular location">
    <subcellularLocation>
        <location evidence="1">Membrane</location>
    </subcellularLocation>
</comment>
<evidence type="ECO:0000256" key="4">
    <source>
        <dbReference type="ARBA" id="ARBA00022737"/>
    </source>
</evidence>
<dbReference type="PANTHER" id="PTHR46330:SF6">
    <property type="entry name" value="HEMATOPOIETIC DEATH RECEPTOR-RELATED"/>
    <property type="match status" value="1"/>
</dbReference>
<sequence>MRRLRRRCLPLLLLVTAATLGTSAVTPRSRDSLDLLDQGWGGKDDYYLAANGLSCQKCPPGTYVAEECKEQNSSGRCVPCEDGEFMEYPNALRQCRDCRKCREDQVEVNGCQPTRNTVCACRNGTFCPPDHPCEMCQKCQPRCPEGQVVLKPCTPYSDLQCGPATDTGSTHSWTIPVAVAIAILLLAAICFWWCCCRSPGDGRRSSRRPYEMVTSMFRKLPWYTGTEDNSINERLQSQQQHPVAEPLVPQSGSETPRRKLVPAPETDPKRVLRLSFYIFAKKIPMDNWRRFGRNLHLEENDIVLDRTEDAFYQMLYKWQNREGTKASVNTLLETLDQLHLGGVAEDISSTLVNNGTFQYETS</sequence>
<feature type="repeat" description="TNFR-Cys" evidence="9">
    <location>
        <begin position="120"/>
        <end position="161"/>
    </location>
</feature>
<comment type="caution">
    <text evidence="9">Lacks conserved residue(s) required for the propagation of feature annotation.</text>
</comment>
<dbReference type="PROSITE" id="PS50017">
    <property type="entry name" value="DEATH_DOMAIN"/>
    <property type="match status" value="1"/>
</dbReference>
<evidence type="ECO:0000256" key="2">
    <source>
        <dbReference type="ARBA" id="ARBA00022703"/>
    </source>
</evidence>
<dbReference type="InterPro" id="IPR011029">
    <property type="entry name" value="DEATH-like_dom_sf"/>
</dbReference>
<dbReference type="PROSITE" id="PS00652">
    <property type="entry name" value="TNFR_NGFR_1"/>
    <property type="match status" value="1"/>
</dbReference>
<evidence type="ECO:0000256" key="6">
    <source>
        <dbReference type="ARBA" id="ARBA00023157"/>
    </source>
</evidence>
<reference evidence="11" key="1">
    <citation type="submission" date="2019-10" db="EMBL/GenBank/DDBJ databases">
        <title>Corvus moneduloides (New Caledonian crow) genome, bCorMon1, primary haplotype.</title>
        <authorList>
            <person name="Rutz C."/>
            <person name="Fungtammasan C."/>
            <person name="Mountcastle J."/>
            <person name="Formenti G."/>
            <person name="Chow W."/>
            <person name="Howe K."/>
            <person name="Steele M.P."/>
            <person name="Fernandes J."/>
            <person name="Gilbert M.T.P."/>
            <person name="Fedrigo O."/>
            <person name="Jarvis E.D."/>
            <person name="Gemmell N."/>
        </authorList>
    </citation>
    <scope>NUCLEOTIDE SEQUENCE [LARGE SCALE GENOMIC DNA]</scope>
</reference>
<feature type="repeat" description="TNFR-Cys" evidence="9">
    <location>
        <begin position="79"/>
        <end position="119"/>
    </location>
</feature>
<dbReference type="OrthoDB" id="9417953at2759"/>
<evidence type="ECO:0000256" key="8">
    <source>
        <dbReference type="ARBA" id="ARBA00023180"/>
    </source>
</evidence>
<dbReference type="RefSeq" id="XP_031947670.1">
    <property type="nucleotide sequence ID" value="XM_032091779.1"/>
</dbReference>
<keyword evidence="8" id="KW-0325">Glycoprotein</keyword>
<dbReference type="InterPro" id="IPR034024">
    <property type="entry name" value="TNFRSF10_N"/>
</dbReference>
<evidence type="ECO:0000313" key="11">
    <source>
        <dbReference type="Proteomes" id="UP000694553"/>
    </source>
</evidence>
<dbReference type="Pfam" id="PF00531">
    <property type="entry name" value="Death"/>
    <property type="match status" value="1"/>
</dbReference>
<gene>
    <name evidence="10" type="primary">LOC116435449</name>
</gene>
<dbReference type="SUPFAM" id="SSF57586">
    <property type="entry name" value="TNF receptor-like"/>
    <property type="match status" value="2"/>
</dbReference>
<keyword evidence="3" id="KW-0732">Signal</keyword>
<organism evidence="10 11">
    <name type="scientific">Corvus moneduloides</name>
    <name type="common">New Caledonian crow</name>
    <dbReference type="NCBI Taxonomy" id="1196302"/>
    <lineage>
        <taxon>Eukaryota</taxon>
        <taxon>Metazoa</taxon>
        <taxon>Chordata</taxon>
        <taxon>Craniata</taxon>
        <taxon>Vertebrata</taxon>
        <taxon>Euteleostomi</taxon>
        <taxon>Archelosauria</taxon>
        <taxon>Archosauria</taxon>
        <taxon>Dinosauria</taxon>
        <taxon>Saurischia</taxon>
        <taxon>Theropoda</taxon>
        <taxon>Coelurosauria</taxon>
        <taxon>Aves</taxon>
        <taxon>Neognathae</taxon>
        <taxon>Neoaves</taxon>
        <taxon>Telluraves</taxon>
        <taxon>Australaves</taxon>
        <taxon>Passeriformes</taxon>
        <taxon>Corvoidea</taxon>
        <taxon>Corvidae</taxon>
        <taxon>Corvus</taxon>
    </lineage>
</organism>
<dbReference type="InterPro" id="IPR001368">
    <property type="entry name" value="TNFR/NGFR_Cys_rich_reg"/>
</dbReference>
<dbReference type="OMA" id="ENQQYPH"/>
<keyword evidence="4" id="KW-0677">Repeat</keyword>
<dbReference type="CDD" id="cd10580">
    <property type="entry name" value="TNFRSF10"/>
    <property type="match status" value="1"/>
</dbReference>
<reference evidence="10" key="3">
    <citation type="submission" date="2025-09" db="UniProtKB">
        <authorList>
            <consortium name="Ensembl"/>
        </authorList>
    </citation>
    <scope>IDENTIFICATION</scope>
</reference>
<accession>A0A8C3GYI3</accession>
<dbReference type="InterPro" id="IPR000488">
    <property type="entry name" value="Death_dom"/>
</dbReference>
<feature type="disulfide bond" evidence="9">
    <location>
        <begin position="80"/>
        <end position="95"/>
    </location>
</feature>
<dbReference type="SMART" id="SM00208">
    <property type="entry name" value="TNFR"/>
    <property type="match status" value="3"/>
</dbReference>
<feature type="disulfide bond" evidence="9">
    <location>
        <begin position="98"/>
        <end position="111"/>
    </location>
</feature>